<reference evidence="12 13" key="1">
    <citation type="submission" date="2018-01" db="EMBL/GenBank/DDBJ databases">
        <title>Halomonas endophytica sp. nov., isolated from storage liquid in the stems of Populus euphratica.</title>
        <authorList>
            <person name="Chen C."/>
        </authorList>
    </citation>
    <scope>NUCLEOTIDE SEQUENCE [LARGE SCALE GENOMIC DNA]</scope>
    <source>
        <strain evidence="12 13">MC28</strain>
    </source>
</reference>
<keyword evidence="4 9" id="KW-0997">Cell inner membrane</keyword>
<keyword evidence="7 9" id="KW-0472">Membrane</keyword>
<comment type="function">
    <text evidence="9">Part of the tripartite ATP-independent periplasmic (TRAP) transport system.</text>
</comment>
<feature type="transmembrane region" description="Helical" evidence="9">
    <location>
        <begin position="131"/>
        <end position="153"/>
    </location>
</feature>
<keyword evidence="13" id="KW-1185">Reference proteome</keyword>
<sequence length="198" mass="21710">MAVVLLRLEYQLTRLAILIAVAMLIVSVTLSFYQVLTRFVLNAPSTWTEVASRAAMIWCVFMAAAATYRGGYMMAVESIYRLVPKRLVLVLEIAIVLCSLVVLAVLIHFGIQMTLRVSNQTMSGLNISMSYAYAAIPTGASFAIVAVIARLLAQATGREPIGPDNSEISPEIELHDVRQASGNHEVRTEKVDEQGPRQ</sequence>
<dbReference type="PANTHER" id="PTHR35011:SF11">
    <property type="entry name" value="TRAP TRANSPORTER SMALL PERMEASE PROTEIN"/>
    <property type="match status" value="1"/>
</dbReference>
<dbReference type="PANTHER" id="PTHR35011">
    <property type="entry name" value="2,3-DIKETO-L-GULONATE TRAP TRANSPORTER SMALL PERMEASE PROTEIN YIAM"/>
    <property type="match status" value="1"/>
</dbReference>
<keyword evidence="3" id="KW-1003">Cell membrane</keyword>
<keyword evidence="6 9" id="KW-1133">Transmembrane helix</keyword>
<dbReference type="OrthoDB" id="2085311at2"/>
<evidence type="ECO:0000256" key="10">
    <source>
        <dbReference type="SAM" id="MobiDB-lite"/>
    </source>
</evidence>
<feature type="transmembrane region" description="Helical" evidence="9">
    <location>
        <begin position="87"/>
        <end position="111"/>
    </location>
</feature>
<feature type="transmembrane region" description="Helical" evidence="9">
    <location>
        <begin position="55"/>
        <end position="75"/>
    </location>
</feature>
<dbReference type="AlphaFoldDB" id="A0A2N7TYU8"/>
<keyword evidence="2 9" id="KW-0813">Transport</keyword>
<dbReference type="Pfam" id="PF04290">
    <property type="entry name" value="DctQ"/>
    <property type="match status" value="1"/>
</dbReference>
<comment type="similarity">
    <text evidence="8 9">Belongs to the TRAP transporter small permease family.</text>
</comment>
<evidence type="ECO:0000256" key="3">
    <source>
        <dbReference type="ARBA" id="ARBA00022475"/>
    </source>
</evidence>
<protein>
    <recommendedName>
        <fullName evidence="9">TRAP transporter small permease protein</fullName>
    </recommendedName>
</protein>
<comment type="subunit">
    <text evidence="9">The complex comprises the extracytoplasmic solute receptor protein and the two transmembrane proteins.</text>
</comment>
<evidence type="ECO:0000256" key="4">
    <source>
        <dbReference type="ARBA" id="ARBA00022519"/>
    </source>
</evidence>
<evidence type="ECO:0000256" key="8">
    <source>
        <dbReference type="ARBA" id="ARBA00038436"/>
    </source>
</evidence>
<dbReference type="InterPro" id="IPR055348">
    <property type="entry name" value="DctQ"/>
</dbReference>
<feature type="region of interest" description="Disordered" evidence="10">
    <location>
        <begin position="162"/>
        <end position="198"/>
    </location>
</feature>
<dbReference type="GO" id="GO:0022857">
    <property type="term" value="F:transmembrane transporter activity"/>
    <property type="evidence" value="ECO:0007669"/>
    <property type="project" value="UniProtKB-UniRule"/>
</dbReference>
<evidence type="ECO:0000256" key="1">
    <source>
        <dbReference type="ARBA" id="ARBA00004429"/>
    </source>
</evidence>
<feature type="domain" description="Tripartite ATP-independent periplasmic transporters DctQ component" evidence="11">
    <location>
        <begin position="29"/>
        <end position="155"/>
    </location>
</feature>
<evidence type="ECO:0000256" key="9">
    <source>
        <dbReference type="RuleBase" id="RU369079"/>
    </source>
</evidence>
<dbReference type="EMBL" id="PNRF01000037">
    <property type="protein sequence ID" value="PMR73357.1"/>
    <property type="molecule type" value="Genomic_DNA"/>
</dbReference>
<dbReference type="RefSeq" id="WP_102654878.1">
    <property type="nucleotide sequence ID" value="NZ_PNRF01000037.1"/>
</dbReference>
<organism evidence="12 13">
    <name type="scientific">Billgrantia endophytica</name>
    <dbReference type="NCBI Taxonomy" id="2033802"/>
    <lineage>
        <taxon>Bacteria</taxon>
        <taxon>Pseudomonadati</taxon>
        <taxon>Pseudomonadota</taxon>
        <taxon>Gammaproteobacteria</taxon>
        <taxon>Oceanospirillales</taxon>
        <taxon>Halomonadaceae</taxon>
        <taxon>Billgrantia</taxon>
    </lineage>
</organism>
<evidence type="ECO:0000256" key="2">
    <source>
        <dbReference type="ARBA" id="ARBA00022448"/>
    </source>
</evidence>
<keyword evidence="5 9" id="KW-0812">Transmembrane</keyword>
<evidence type="ECO:0000259" key="11">
    <source>
        <dbReference type="Pfam" id="PF04290"/>
    </source>
</evidence>
<dbReference type="GO" id="GO:0015740">
    <property type="term" value="P:C4-dicarboxylate transport"/>
    <property type="evidence" value="ECO:0007669"/>
    <property type="project" value="TreeGrafter"/>
</dbReference>
<dbReference type="InterPro" id="IPR007387">
    <property type="entry name" value="TRAP_DctQ"/>
</dbReference>
<evidence type="ECO:0000313" key="13">
    <source>
        <dbReference type="Proteomes" id="UP000235803"/>
    </source>
</evidence>
<gene>
    <name evidence="12" type="ORF">C1H69_18695</name>
</gene>
<feature type="transmembrane region" description="Helical" evidence="9">
    <location>
        <begin position="12"/>
        <end position="35"/>
    </location>
</feature>
<evidence type="ECO:0000256" key="6">
    <source>
        <dbReference type="ARBA" id="ARBA00022989"/>
    </source>
</evidence>
<name>A0A2N7TYU8_9GAMM</name>
<evidence type="ECO:0000313" key="12">
    <source>
        <dbReference type="EMBL" id="PMR73357.1"/>
    </source>
</evidence>
<feature type="compositionally biased region" description="Basic and acidic residues" evidence="10">
    <location>
        <begin position="172"/>
        <end position="198"/>
    </location>
</feature>
<comment type="caution">
    <text evidence="12">The sequence shown here is derived from an EMBL/GenBank/DDBJ whole genome shotgun (WGS) entry which is preliminary data.</text>
</comment>
<evidence type="ECO:0000256" key="5">
    <source>
        <dbReference type="ARBA" id="ARBA00022692"/>
    </source>
</evidence>
<accession>A0A2N7TYU8</accession>
<proteinExistence type="inferred from homology"/>
<dbReference type="GO" id="GO:0005886">
    <property type="term" value="C:plasma membrane"/>
    <property type="evidence" value="ECO:0007669"/>
    <property type="project" value="UniProtKB-SubCell"/>
</dbReference>
<evidence type="ECO:0000256" key="7">
    <source>
        <dbReference type="ARBA" id="ARBA00023136"/>
    </source>
</evidence>
<dbReference type="Proteomes" id="UP000235803">
    <property type="component" value="Unassembled WGS sequence"/>
</dbReference>
<comment type="subcellular location">
    <subcellularLocation>
        <location evidence="1 9">Cell inner membrane</location>
        <topology evidence="1 9">Multi-pass membrane protein</topology>
    </subcellularLocation>
</comment>